<dbReference type="PROSITE" id="PS51736">
    <property type="entry name" value="RECOMBINASES_3"/>
    <property type="match status" value="1"/>
</dbReference>
<dbReference type="Pfam" id="PF07508">
    <property type="entry name" value="Recombinase"/>
    <property type="match status" value="1"/>
</dbReference>
<dbReference type="Gene3D" id="3.90.1750.20">
    <property type="entry name" value="Putative Large Serine Recombinase, Chain B, Domain 2"/>
    <property type="match status" value="1"/>
</dbReference>
<dbReference type="Pfam" id="PF13408">
    <property type="entry name" value="Zn_ribbon_recom"/>
    <property type="match status" value="1"/>
</dbReference>
<dbReference type="PANTHER" id="PTHR30461:SF23">
    <property type="entry name" value="DNA RECOMBINASE-RELATED"/>
    <property type="match status" value="1"/>
</dbReference>
<dbReference type="Pfam" id="PF00239">
    <property type="entry name" value="Resolvase"/>
    <property type="match status" value="1"/>
</dbReference>
<evidence type="ECO:0000259" key="3">
    <source>
        <dbReference type="PROSITE" id="PS51737"/>
    </source>
</evidence>
<sequence length="585" mass="67293">MKIAIYSRKSKFSEKGESIENQVQLCKEYAQKHFNTNEFIIYEDEGFSGKNTNRPEFQHLIKDAKDKKFNVLICYRLDRISRNIADFSMLINQLQEFGISFISIREQFDTSTPMGRAMMYIAGVFAQLERETIAERVRDNMLELAKSGRWLGGQTPLGFNSEAIQYYDENMKPRKMYKLSPINTELEIVNLIYEKYLELKSLSQVNKFLLSNHYKTKQHKDWNKKQIQEILTNPVYVKSSKEVVEYLKSLGITVVGKPDSKHAFLTYNKKIGTKSYRNISEWIAAISRHEGIIDGDKWLEVQKTLQVNKEKAPRLGKTNTALLTGILKCAHCGCNMRVAYGHNKTYYYTCSLKVDSGKTRCSNPNIRGDELETLVINKLKDITLNPEQLIKNLSELKETATTNNTDFLIENLEKKIHDIKMAISNLIKQLAYINDDDTAKYIREEIEILNKEIKSLNKEKTDLIEQQEKIQQQKLDLDMFTNILKKFGTLIDQCTLEEKKFLISSIVKSITWDGEKGDIKIILFGENGNGSMGGLLSQSGGKSFSMPNKKSAFFSSYKEVVNPCNLHRVIPRCHGKIPYRISLSS</sequence>
<feature type="coiled-coil region" evidence="1">
    <location>
        <begin position="409"/>
        <end position="476"/>
    </location>
</feature>
<keyword evidence="5" id="KW-1185">Reference proteome</keyword>
<evidence type="ECO:0000313" key="4">
    <source>
        <dbReference type="EMBL" id="SKA82316.1"/>
    </source>
</evidence>
<dbReference type="InterPro" id="IPR006119">
    <property type="entry name" value="Resolv_N"/>
</dbReference>
<dbReference type="EMBL" id="FUYH01000004">
    <property type="protein sequence ID" value="SKA82316.1"/>
    <property type="molecule type" value="Genomic_DNA"/>
</dbReference>
<dbReference type="PROSITE" id="PS51737">
    <property type="entry name" value="RECOMBINASE_DNA_BIND"/>
    <property type="match status" value="1"/>
</dbReference>
<proteinExistence type="predicted"/>
<dbReference type="Proteomes" id="UP000190105">
    <property type="component" value="Unassembled WGS sequence"/>
</dbReference>
<dbReference type="STRING" id="1147123.SAMN05443428_104191"/>
<dbReference type="GO" id="GO:0000150">
    <property type="term" value="F:DNA strand exchange activity"/>
    <property type="evidence" value="ECO:0007669"/>
    <property type="project" value="InterPro"/>
</dbReference>
<dbReference type="InterPro" id="IPR036162">
    <property type="entry name" value="Resolvase-like_N_sf"/>
</dbReference>
<keyword evidence="1" id="KW-0175">Coiled coil</keyword>
<dbReference type="InterPro" id="IPR011109">
    <property type="entry name" value="DNA_bind_recombinase_dom"/>
</dbReference>
<organism evidence="4 5">
    <name type="scientific">Caloramator quimbayensis</name>
    <dbReference type="NCBI Taxonomy" id="1147123"/>
    <lineage>
        <taxon>Bacteria</taxon>
        <taxon>Bacillati</taxon>
        <taxon>Bacillota</taxon>
        <taxon>Clostridia</taxon>
        <taxon>Eubacteriales</taxon>
        <taxon>Clostridiaceae</taxon>
        <taxon>Caloramator</taxon>
    </lineage>
</organism>
<dbReference type="InterPro" id="IPR050639">
    <property type="entry name" value="SSR_resolvase"/>
</dbReference>
<evidence type="ECO:0000256" key="1">
    <source>
        <dbReference type="SAM" id="Coils"/>
    </source>
</evidence>
<reference evidence="5" key="1">
    <citation type="submission" date="2017-02" db="EMBL/GenBank/DDBJ databases">
        <authorList>
            <person name="Varghese N."/>
            <person name="Submissions S."/>
        </authorList>
    </citation>
    <scope>NUCLEOTIDE SEQUENCE [LARGE SCALE GENOMIC DNA]</scope>
    <source>
        <strain evidence="5">USBA 833</strain>
    </source>
</reference>
<protein>
    <submittedName>
        <fullName evidence="4">Site-specific DNA recombinase</fullName>
    </submittedName>
</protein>
<dbReference type="CDD" id="cd03768">
    <property type="entry name" value="SR_ResInv"/>
    <property type="match status" value="1"/>
</dbReference>
<accession>A0A1T4WYB4</accession>
<dbReference type="Gene3D" id="3.40.50.1390">
    <property type="entry name" value="Resolvase, N-terminal catalytic domain"/>
    <property type="match status" value="1"/>
</dbReference>
<evidence type="ECO:0000313" key="5">
    <source>
        <dbReference type="Proteomes" id="UP000190105"/>
    </source>
</evidence>
<dbReference type="SMART" id="SM00857">
    <property type="entry name" value="Resolvase"/>
    <property type="match status" value="1"/>
</dbReference>
<dbReference type="PANTHER" id="PTHR30461">
    <property type="entry name" value="DNA-INVERTASE FROM LAMBDOID PROPHAGE"/>
    <property type="match status" value="1"/>
</dbReference>
<gene>
    <name evidence="4" type="ORF">SAMN05443428_104191</name>
</gene>
<feature type="domain" description="Recombinase" evidence="3">
    <location>
        <begin position="163"/>
        <end position="311"/>
    </location>
</feature>
<feature type="domain" description="Resolvase/invertase-type recombinase catalytic" evidence="2">
    <location>
        <begin position="2"/>
        <end position="148"/>
    </location>
</feature>
<dbReference type="AlphaFoldDB" id="A0A1T4WYB4"/>
<dbReference type="GO" id="GO:0003677">
    <property type="term" value="F:DNA binding"/>
    <property type="evidence" value="ECO:0007669"/>
    <property type="project" value="InterPro"/>
</dbReference>
<dbReference type="SUPFAM" id="SSF53041">
    <property type="entry name" value="Resolvase-like"/>
    <property type="match status" value="1"/>
</dbReference>
<dbReference type="InterPro" id="IPR025827">
    <property type="entry name" value="Zn_ribbon_recom_dom"/>
</dbReference>
<dbReference type="InterPro" id="IPR038109">
    <property type="entry name" value="DNA_bind_recomb_sf"/>
</dbReference>
<evidence type="ECO:0000259" key="2">
    <source>
        <dbReference type="PROSITE" id="PS51736"/>
    </source>
</evidence>
<name>A0A1T4WYB4_9CLOT</name>